<dbReference type="Pfam" id="PF03949">
    <property type="entry name" value="Malic_M"/>
    <property type="match status" value="1"/>
</dbReference>
<dbReference type="PROSITE" id="PS51671">
    <property type="entry name" value="ACT"/>
    <property type="match status" value="1"/>
</dbReference>
<comment type="similarity">
    <text evidence="3 6">Belongs to the malic enzymes family.</text>
</comment>
<keyword evidence="9" id="KW-1185">Reference proteome</keyword>
<dbReference type="RefSeq" id="WP_344100486.1">
    <property type="nucleotide sequence ID" value="NZ_BAAANL010000002.1"/>
</dbReference>
<dbReference type="InterPro" id="IPR015884">
    <property type="entry name" value="Malic_enzyme_CS"/>
</dbReference>
<comment type="cofactor">
    <cofactor evidence="1">
        <name>Mn(2+)</name>
        <dbReference type="ChEBI" id="CHEBI:29035"/>
    </cofactor>
</comment>
<dbReference type="InterPro" id="IPR045213">
    <property type="entry name" value="Malic_NAD-bd_bact_type"/>
</dbReference>
<dbReference type="Gene3D" id="3.40.50.720">
    <property type="entry name" value="NAD(P)-binding Rossmann-like Domain"/>
    <property type="match status" value="1"/>
</dbReference>
<dbReference type="Proteomes" id="UP001501094">
    <property type="component" value="Unassembled WGS sequence"/>
</dbReference>
<dbReference type="PANTHER" id="PTHR43237:SF4">
    <property type="entry name" value="NADP-DEPENDENT MALIC ENZYME"/>
    <property type="match status" value="1"/>
</dbReference>
<dbReference type="InterPro" id="IPR037062">
    <property type="entry name" value="Malic_N_dom_sf"/>
</dbReference>
<evidence type="ECO:0000256" key="1">
    <source>
        <dbReference type="ARBA" id="ARBA00001936"/>
    </source>
</evidence>
<reference evidence="8 9" key="1">
    <citation type="journal article" date="2019" name="Int. J. Syst. Evol. Microbiol.">
        <title>The Global Catalogue of Microorganisms (GCM) 10K type strain sequencing project: providing services to taxonomists for standard genome sequencing and annotation.</title>
        <authorList>
            <consortium name="The Broad Institute Genomics Platform"/>
            <consortium name="The Broad Institute Genome Sequencing Center for Infectious Disease"/>
            <person name="Wu L."/>
            <person name="Ma J."/>
        </authorList>
    </citation>
    <scope>NUCLEOTIDE SEQUENCE [LARGE SCALE GENOMIC DNA]</scope>
    <source>
        <strain evidence="8 9">JCM 14326</strain>
    </source>
</reference>
<dbReference type="SMART" id="SM01274">
    <property type="entry name" value="malic"/>
    <property type="match status" value="1"/>
</dbReference>
<dbReference type="PROSITE" id="PS00331">
    <property type="entry name" value="MALIC_ENZYMES"/>
    <property type="match status" value="1"/>
</dbReference>
<dbReference type="Gene3D" id="3.40.50.10380">
    <property type="entry name" value="Malic enzyme, N-terminal domain"/>
    <property type="match status" value="1"/>
</dbReference>
<comment type="cofactor">
    <cofactor evidence="2">
        <name>Mg(2+)</name>
        <dbReference type="ChEBI" id="CHEBI:18420"/>
    </cofactor>
</comment>
<dbReference type="InterPro" id="IPR002912">
    <property type="entry name" value="ACT_dom"/>
</dbReference>
<gene>
    <name evidence="8" type="ORF">GCM10009751_11550</name>
</gene>
<name>A0ABN2N7D7_9MICO</name>
<organism evidence="8 9">
    <name type="scientific">Myceligenerans crystallogenes</name>
    <dbReference type="NCBI Taxonomy" id="316335"/>
    <lineage>
        <taxon>Bacteria</taxon>
        <taxon>Bacillati</taxon>
        <taxon>Actinomycetota</taxon>
        <taxon>Actinomycetes</taxon>
        <taxon>Micrococcales</taxon>
        <taxon>Promicromonosporaceae</taxon>
        <taxon>Myceligenerans</taxon>
    </lineage>
</organism>
<evidence type="ECO:0000313" key="9">
    <source>
        <dbReference type="Proteomes" id="UP001501094"/>
    </source>
</evidence>
<dbReference type="InterPro" id="IPR051674">
    <property type="entry name" value="Malate_Decarboxylase"/>
</dbReference>
<dbReference type="PANTHER" id="PTHR43237">
    <property type="entry name" value="NADP-DEPENDENT MALIC ENZYME"/>
    <property type="match status" value="1"/>
</dbReference>
<sequence length="460" mass="47709">MALPSPSYTITLRVEVPASQRATSTVVGAIADAGAAVTGVDIAHSTHEGLVVDVTCDAVDAGHSERIVATLDTLPGVRVAKVSDSTFLMHLGGKIEVTTKTPIKTRRDLSRAYTPGVARVCQAIAKNPEDARRLTIKRNTVAVVTDGTAVLGLGDIGPAAALPVMEGKAALFKEFGGVDAWPVCLDTTDTEEIIRIVKALAPVYGGVNLEDIAAPRCFEIEARLREELDIPVFHDDQHGTAIVVLAALINSLKVVDKKLSEVRIVVSGVGAAGNAIIRLLKAQGAQHVVAFGRGGALRAGELSGDVHRDWIARNTNAEDFTGTLAEGLRGADVFVGVSAGNILTGADVAQMADGAVVLALANPTPEVDPIAAGETAAVVATGRSDYPNQINNVLAFPGLFRGLLDTGATEITTEMLRVAAVAIAGVVGEDELNSSFIIPGVFDPRVAEAVADAVRHVSAK</sequence>
<proteinExistence type="inferred from homology"/>
<dbReference type="InterPro" id="IPR012301">
    <property type="entry name" value="Malic_N_dom"/>
</dbReference>
<evidence type="ECO:0000313" key="8">
    <source>
        <dbReference type="EMBL" id="GAA1856128.1"/>
    </source>
</evidence>
<dbReference type="InterPro" id="IPR036291">
    <property type="entry name" value="NAD(P)-bd_dom_sf"/>
</dbReference>
<dbReference type="CDD" id="cd05311">
    <property type="entry name" value="NAD_bind_2_malic_enz"/>
    <property type="match status" value="1"/>
</dbReference>
<evidence type="ECO:0000256" key="6">
    <source>
        <dbReference type="RuleBase" id="RU003427"/>
    </source>
</evidence>
<evidence type="ECO:0000259" key="7">
    <source>
        <dbReference type="PROSITE" id="PS51671"/>
    </source>
</evidence>
<feature type="domain" description="ACT" evidence="7">
    <location>
        <begin position="11"/>
        <end position="85"/>
    </location>
</feature>
<accession>A0ABN2N7D7</accession>
<evidence type="ECO:0000256" key="5">
    <source>
        <dbReference type="ARBA" id="ARBA00023002"/>
    </source>
</evidence>
<dbReference type="PIRSF" id="PIRSF000106">
    <property type="entry name" value="ME"/>
    <property type="match status" value="1"/>
</dbReference>
<comment type="caution">
    <text evidence="8">The sequence shown here is derived from an EMBL/GenBank/DDBJ whole genome shotgun (WGS) entry which is preliminary data.</text>
</comment>
<dbReference type="SUPFAM" id="SSF53223">
    <property type="entry name" value="Aminoacid dehydrogenase-like, N-terminal domain"/>
    <property type="match status" value="1"/>
</dbReference>
<evidence type="ECO:0000256" key="4">
    <source>
        <dbReference type="ARBA" id="ARBA00022723"/>
    </source>
</evidence>
<evidence type="ECO:0000256" key="2">
    <source>
        <dbReference type="ARBA" id="ARBA00001946"/>
    </source>
</evidence>
<keyword evidence="5" id="KW-0560">Oxidoreductase</keyword>
<dbReference type="InterPro" id="IPR001891">
    <property type="entry name" value="Malic_OxRdtase"/>
</dbReference>
<dbReference type="Pfam" id="PF00390">
    <property type="entry name" value="malic"/>
    <property type="match status" value="1"/>
</dbReference>
<dbReference type="SUPFAM" id="SSF51735">
    <property type="entry name" value="NAD(P)-binding Rossmann-fold domains"/>
    <property type="match status" value="1"/>
</dbReference>
<dbReference type="PRINTS" id="PR00072">
    <property type="entry name" value="MALOXRDTASE"/>
</dbReference>
<keyword evidence="4 6" id="KW-0479">Metal-binding</keyword>
<evidence type="ECO:0000256" key="3">
    <source>
        <dbReference type="ARBA" id="ARBA00008785"/>
    </source>
</evidence>
<dbReference type="SMART" id="SM00919">
    <property type="entry name" value="Malic_M"/>
    <property type="match status" value="1"/>
</dbReference>
<dbReference type="EMBL" id="BAAANL010000002">
    <property type="protein sequence ID" value="GAA1856128.1"/>
    <property type="molecule type" value="Genomic_DNA"/>
</dbReference>
<dbReference type="InterPro" id="IPR012302">
    <property type="entry name" value="Malic_NAD-bd"/>
</dbReference>
<dbReference type="InterPro" id="IPR046346">
    <property type="entry name" value="Aminoacid_DH-like_N_sf"/>
</dbReference>
<protein>
    <submittedName>
        <fullName evidence="8">NAD-dependent malic enzyme</fullName>
    </submittedName>
</protein>